<dbReference type="AlphaFoldDB" id="A0A290QA60"/>
<protein>
    <recommendedName>
        <fullName evidence="3">Cache domain-containing protein</fullName>
    </recommendedName>
</protein>
<proteinExistence type="predicted"/>
<accession>A0A290QA60</accession>
<keyword evidence="2" id="KW-1185">Reference proteome</keyword>
<dbReference type="KEGG" id="vbh:CMV30_15925"/>
<evidence type="ECO:0000313" key="2">
    <source>
        <dbReference type="Proteomes" id="UP000217265"/>
    </source>
</evidence>
<gene>
    <name evidence="1" type="ORF">CMV30_15925</name>
</gene>
<sequence length="194" mass="21064">MSFETPALLARLWSRLVLAAVFVLCGLVSSFAAEPNLRLEAKLKDWTQLAQTWASSPEVLTAVRAQNKGLSPLLQGLSREKWAALEGSSDVLRTLRANDAAKFMRREKSIFISEAFVNDAAGNKVAMLEKTTNWNHHGAAKHDEPMAGKIYCGAIVYDESSAAKVVQIAVPVLDDGVPIGSLVLGINVYELAKQ</sequence>
<dbReference type="EMBL" id="CP023344">
    <property type="protein sequence ID" value="ATC65313.1"/>
    <property type="molecule type" value="Genomic_DNA"/>
</dbReference>
<reference evidence="1 2" key="1">
    <citation type="submission" date="2017-09" db="EMBL/GenBank/DDBJ databases">
        <title>Complete genome sequence of Verrucomicrobial strain HZ-65, isolated from freshwater.</title>
        <authorList>
            <person name="Choi A."/>
        </authorList>
    </citation>
    <scope>NUCLEOTIDE SEQUENCE [LARGE SCALE GENOMIC DNA]</scope>
    <source>
        <strain evidence="1 2">HZ-65</strain>
    </source>
</reference>
<dbReference type="Proteomes" id="UP000217265">
    <property type="component" value="Chromosome"/>
</dbReference>
<organism evidence="1 2">
    <name type="scientific">Nibricoccus aquaticus</name>
    <dbReference type="NCBI Taxonomy" id="2576891"/>
    <lineage>
        <taxon>Bacteria</taxon>
        <taxon>Pseudomonadati</taxon>
        <taxon>Verrucomicrobiota</taxon>
        <taxon>Opitutia</taxon>
        <taxon>Opitutales</taxon>
        <taxon>Opitutaceae</taxon>
        <taxon>Nibricoccus</taxon>
    </lineage>
</organism>
<evidence type="ECO:0000313" key="1">
    <source>
        <dbReference type="EMBL" id="ATC65313.1"/>
    </source>
</evidence>
<evidence type="ECO:0008006" key="3">
    <source>
        <dbReference type="Google" id="ProtNLM"/>
    </source>
</evidence>
<name>A0A290QA60_9BACT</name>